<dbReference type="Pfam" id="PF00732">
    <property type="entry name" value="GMC_oxred_N"/>
    <property type="match status" value="1"/>
</dbReference>
<dbReference type="RefSeq" id="XP_035340989.1">
    <property type="nucleotide sequence ID" value="XM_035485096.1"/>
</dbReference>
<dbReference type="SUPFAM" id="SSF51905">
    <property type="entry name" value="FAD/NAD(P)-binding domain"/>
    <property type="match status" value="1"/>
</dbReference>
<dbReference type="Pfam" id="PF05199">
    <property type="entry name" value="GMC_oxred_C"/>
    <property type="match status" value="1"/>
</dbReference>
<dbReference type="Gene3D" id="3.50.50.60">
    <property type="entry name" value="FAD/NAD(P)-binding domain"/>
    <property type="match status" value="1"/>
</dbReference>
<comment type="similarity">
    <text evidence="1">Belongs to the GMC oxidoreductase family.</text>
</comment>
<name>A0A7H8QLJ5_TALRU</name>
<dbReference type="PANTHER" id="PTHR11552">
    <property type="entry name" value="GLUCOSE-METHANOL-CHOLINE GMC OXIDOREDUCTASE"/>
    <property type="match status" value="1"/>
</dbReference>
<accession>A0A7H8QLJ5</accession>
<evidence type="ECO:0000259" key="3">
    <source>
        <dbReference type="PROSITE" id="PS00624"/>
    </source>
</evidence>
<dbReference type="GeneID" id="55989409"/>
<dbReference type="InterPro" id="IPR007867">
    <property type="entry name" value="GMC_OxRtase_C"/>
</dbReference>
<reference evidence="5" key="1">
    <citation type="submission" date="2020-06" db="EMBL/GenBank/DDBJ databases">
        <title>A chromosome-scale genome assembly of Talaromyces rugulosus W13939.</title>
        <authorList>
            <person name="Wang B."/>
            <person name="Guo L."/>
            <person name="Ye K."/>
            <person name="Wang L."/>
        </authorList>
    </citation>
    <scope>NUCLEOTIDE SEQUENCE [LARGE SCALE GENOMIC DNA]</scope>
    <source>
        <strain evidence="5">W13939</strain>
    </source>
</reference>
<keyword evidence="2" id="KW-0274">FAD</keyword>
<proteinExistence type="inferred from homology"/>
<dbReference type="GO" id="GO:0016614">
    <property type="term" value="F:oxidoreductase activity, acting on CH-OH group of donors"/>
    <property type="evidence" value="ECO:0007669"/>
    <property type="project" value="InterPro"/>
</dbReference>
<organism evidence="4 5">
    <name type="scientific">Talaromyces rugulosus</name>
    <name type="common">Penicillium rugulosum</name>
    <dbReference type="NCBI Taxonomy" id="121627"/>
    <lineage>
        <taxon>Eukaryota</taxon>
        <taxon>Fungi</taxon>
        <taxon>Dikarya</taxon>
        <taxon>Ascomycota</taxon>
        <taxon>Pezizomycotina</taxon>
        <taxon>Eurotiomycetes</taxon>
        <taxon>Eurotiomycetidae</taxon>
        <taxon>Eurotiales</taxon>
        <taxon>Trichocomaceae</taxon>
        <taxon>Talaromyces</taxon>
        <taxon>Talaromyces sect. Islandici</taxon>
    </lineage>
</organism>
<comment type="cofactor">
    <cofactor evidence="2">
        <name>FAD</name>
        <dbReference type="ChEBI" id="CHEBI:57692"/>
    </cofactor>
</comment>
<dbReference type="Proteomes" id="UP000509510">
    <property type="component" value="Chromosome I"/>
</dbReference>
<feature type="binding site" evidence="2">
    <location>
        <position position="250"/>
    </location>
    <ligand>
        <name>FAD</name>
        <dbReference type="ChEBI" id="CHEBI:57692"/>
    </ligand>
</feature>
<dbReference type="OrthoDB" id="269227at2759"/>
<dbReference type="KEGG" id="trg:TRUGW13939_01899"/>
<dbReference type="PROSITE" id="PS00624">
    <property type="entry name" value="GMC_OXRED_2"/>
    <property type="match status" value="1"/>
</dbReference>
<evidence type="ECO:0000256" key="2">
    <source>
        <dbReference type="PIRSR" id="PIRSR000137-2"/>
    </source>
</evidence>
<dbReference type="GO" id="GO:0050660">
    <property type="term" value="F:flavin adenine dinucleotide binding"/>
    <property type="evidence" value="ECO:0007669"/>
    <property type="project" value="InterPro"/>
</dbReference>
<evidence type="ECO:0000313" key="5">
    <source>
        <dbReference type="Proteomes" id="UP000509510"/>
    </source>
</evidence>
<dbReference type="AlphaFoldDB" id="A0A7H8QLJ5"/>
<dbReference type="PIRSF" id="PIRSF000137">
    <property type="entry name" value="Alcohol_oxidase"/>
    <property type="match status" value="1"/>
</dbReference>
<dbReference type="EMBL" id="CP055898">
    <property type="protein sequence ID" value="QKX54810.1"/>
    <property type="molecule type" value="Genomic_DNA"/>
</dbReference>
<gene>
    <name evidence="4" type="ORF">TRUGW13939_01899</name>
</gene>
<evidence type="ECO:0000256" key="1">
    <source>
        <dbReference type="ARBA" id="ARBA00010790"/>
    </source>
</evidence>
<evidence type="ECO:0000313" key="4">
    <source>
        <dbReference type="EMBL" id="QKX54810.1"/>
    </source>
</evidence>
<dbReference type="InterPro" id="IPR000172">
    <property type="entry name" value="GMC_OxRdtase_N"/>
</dbReference>
<sequence>MADHTGPSSSFSSIENQEFDVIIIGGGTAGLVVANRLTEDENTRVLVIEAGGDRKNDPRVYTPGLMSQLYGDPEVDWDYVTPPQPGLKGRRLGHARGKMLGGSSGINFAALFYPAKADMDAWAALGNPGWESESVQPYLRKFHTYHAPTNATTDVVKLDYLDHSIQGTGGPLQASFGDSYSPGNQAWMEAFRALGYEMNNDPITGQAIGAFTNSHTVHPDTRERSYSRTAYYDDETAKRPKLHVLVEALVEKILLAGSDGSVAATGVQIRTKDGEHHTITAKDEVILSAGAINSPQILELSGIGQRQRLESLGIPVVIDNPNVGENLQDHPSSHISYELADGVMSADALVNPEVAKQLVALYESSRAGPLGGTWLSGAYIPFVDADGPISDEKIRELVNAHIDGKRLSPGLKEQYKLLCELLRDPKQSSGEYLYLPFQINMRDVLSLSGIMNNKDIPGQFITIMMMLNHPFSRGHVHIASADPTAKPIFDLHLLSHPLDVEILGRHTQFIEKIVSTEPLASLLKKNGQRIPPGRSAHSLEDAKDIVADRVITPFHPSGTCSMMPREIGGVVNERLVVHGTRNLRVVDASIFPLEPLGNIQSVVYLVAEKASDIIKEDRKE</sequence>
<keyword evidence="5" id="KW-1185">Reference proteome</keyword>
<dbReference type="SUPFAM" id="SSF54373">
    <property type="entry name" value="FAD-linked reductases, C-terminal domain"/>
    <property type="match status" value="1"/>
</dbReference>
<dbReference type="InterPro" id="IPR012132">
    <property type="entry name" value="GMC_OxRdtase"/>
</dbReference>
<keyword evidence="2" id="KW-0285">Flavoprotein</keyword>
<feature type="domain" description="Glucose-methanol-choline oxidoreductase N-terminal" evidence="3">
    <location>
        <begin position="290"/>
        <end position="304"/>
    </location>
</feature>
<dbReference type="PANTHER" id="PTHR11552:SF210">
    <property type="entry name" value="GLUCOSE-METHANOL-CHOLINE OXIDOREDUCTASE N-TERMINAL DOMAIN-CONTAINING PROTEIN-RELATED"/>
    <property type="match status" value="1"/>
</dbReference>
<protein>
    <recommendedName>
        <fullName evidence="3">Glucose-methanol-choline oxidoreductase N-terminal domain-containing protein</fullName>
    </recommendedName>
</protein>
<dbReference type="Gene3D" id="3.30.560.10">
    <property type="entry name" value="Glucose Oxidase, domain 3"/>
    <property type="match status" value="1"/>
</dbReference>
<dbReference type="InterPro" id="IPR036188">
    <property type="entry name" value="FAD/NAD-bd_sf"/>
</dbReference>